<dbReference type="Proteomes" id="UP000003793">
    <property type="component" value="Unassembled WGS sequence"/>
</dbReference>
<dbReference type="AlphaFoldDB" id="C0BEX0"/>
<organism evidence="1 2">
    <name type="scientific">Coprococcus comes ATCC 27758</name>
    <dbReference type="NCBI Taxonomy" id="470146"/>
    <lineage>
        <taxon>Bacteria</taxon>
        <taxon>Bacillati</taxon>
        <taxon>Bacillota</taxon>
        <taxon>Clostridia</taxon>
        <taxon>Lachnospirales</taxon>
        <taxon>Lachnospiraceae</taxon>
        <taxon>Coprococcus</taxon>
    </lineage>
</organism>
<reference evidence="1 2" key="1">
    <citation type="submission" date="2009-02" db="EMBL/GenBank/DDBJ databases">
        <authorList>
            <person name="Fulton L."/>
            <person name="Clifton S."/>
            <person name="Fulton B."/>
            <person name="Xu J."/>
            <person name="Minx P."/>
            <person name="Pepin K.H."/>
            <person name="Johnson M."/>
            <person name="Bhonagiri V."/>
            <person name="Nash W.E."/>
            <person name="Mardis E.R."/>
            <person name="Wilson R.K."/>
        </authorList>
    </citation>
    <scope>NUCLEOTIDE SEQUENCE [LARGE SCALE GENOMIC DNA]</scope>
    <source>
        <strain evidence="1 2">ATCC 27758</strain>
    </source>
</reference>
<reference evidence="1 2" key="2">
    <citation type="submission" date="2009-03" db="EMBL/GenBank/DDBJ databases">
        <title>Draft genome sequence of Coprococcus comes (ATCC 27758).</title>
        <authorList>
            <person name="Sudarsanam P."/>
            <person name="Ley R."/>
            <person name="Guruge J."/>
            <person name="Turnbaugh P.J."/>
            <person name="Mahowald M."/>
            <person name="Liep D."/>
            <person name="Gordon J."/>
        </authorList>
    </citation>
    <scope>NUCLEOTIDE SEQUENCE [LARGE SCALE GENOMIC DNA]</scope>
    <source>
        <strain evidence="1 2">ATCC 27758</strain>
    </source>
</reference>
<proteinExistence type="predicted"/>
<gene>
    <name evidence="1" type="ORF">COPCOM_03732</name>
</gene>
<evidence type="ECO:0000313" key="2">
    <source>
        <dbReference type="Proteomes" id="UP000003793"/>
    </source>
</evidence>
<accession>C0BEX0</accession>
<comment type="caution">
    <text evidence="1">The sequence shown here is derived from an EMBL/GenBank/DDBJ whole genome shotgun (WGS) entry which is preliminary data.</text>
</comment>
<evidence type="ECO:0000313" key="1">
    <source>
        <dbReference type="EMBL" id="EEG87815.1"/>
    </source>
</evidence>
<protein>
    <submittedName>
        <fullName evidence="1">Uncharacterized protein</fullName>
    </submittedName>
</protein>
<sequence length="41" mass="4790">MEAAEKISVGVIKEKTKSKAVKKRSRRYAGFHQRKSLLRSW</sequence>
<name>C0BEX0_9FIRM</name>
<dbReference type="EMBL" id="ABVR01000046">
    <property type="protein sequence ID" value="EEG87815.1"/>
    <property type="molecule type" value="Genomic_DNA"/>
</dbReference>
<dbReference type="HOGENOM" id="CLU_3268608_0_0_9"/>